<evidence type="ECO:0008006" key="4">
    <source>
        <dbReference type="Google" id="ProtNLM"/>
    </source>
</evidence>
<protein>
    <recommendedName>
        <fullName evidence="4">Exo-alpha-sialidase</fullName>
    </recommendedName>
</protein>
<evidence type="ECO:0000256" key="1">
    <source>
        <dbReference type="SAM" id="SignalP"/>
    </source>
</evidence>
<reference evidence="2 3" key="1">
    <citation type="journal article" date="2015" name="Stand. Genomic Sci.">
        <title>Genomic Encyclopedia of Bacterial and Archaeal Type Strains, Phase III: the genomes of soil and plant-associated and newly described type strains.</title>
        <authorList>
            <person name="Whitman W.B."/>
            <person name="Woyke T."/>
            <person name="Klenk H.P."/>
            <person name="Zhou Y."/>
            <person name="Lilburn T.G."/>
            <person name="Beck B.J."/>
            <person name="De Vos P."/>
            <person name="Vandamme P."/>
            <person name="Eisen J.A."/>
            <person name="Garrity G."/>
            <person name="Hugenholtz P."/>
            <person name="Kyrpides N.C."/>
        </authorList>
    </citation>
    <scope>NUCLEOTIDE SEQUENCE [LARGE SCALE GENOMIC DNA]</scope>
    <source>
        <strain evidence="2 3">VKM Ac-2540</strain>
    </source>
</reference>
<name>A0A4V2FY50_9ACTN</name>
<dbReference type="InterPro" id="IPR015943">
    <property type="entry name" value="WD40/YVTN_repeat-like_dom_sf"/>
</dbReference>
<evidence type="ECO:0000313" key="3">
    <source>
        <dbReference type="Proteomes" id="UP000292027"/>
    </source>
</evidence>
<gene>
    <name evidence="2" type="ORF">EV645_3715</name>
</gene>
<feature type="signal peptide" evidence="1">
    <location>
        <begin position="1"/>
        <end position="29"/>
    </location>
</feature>
<feature type="chain" id="PRO_5038467586" description="Exo-alpha-sialidase" evidence="1">
    <location>
        <begin position="30"/>
        <end position="379"/>
    </location>
</feature>
<comment type="caution">
    <text evidence="2">The sequence shown here is derived from an EMBL/GenBank/DDBJ whole genome shotgun (WGS) entry which is preliminary data.</text>
</comment>
<dbReference type="Proteomes" id="UP000292027">
    <property type="component" value="Unassembled WGS sequence"/>
</dbReference>
<accession>A0A4V2FY50</accession>
<sequence length="379" mass="39740">MRLHAGRKTIALVGAVVSALLVGSGADVATADPTEPAFAPQSIVWPTQTDGYVLGGVACGTENGTATCPAEVLATHNGGKTWTTAGRTHNGLAKSGEPGLTSLQFANAKFGWAYDPYLEVTKDGGKTWTQVPVPGGDAKILNLLAAHDGTYVITSGCEIGTGICDDRPLKVWRAPAGKSTGWKQLDVQVAADDHVAMDAEGSTVYFLAAPFVGPGRLSTIRNGSVRPTSTVTCADAEDATMTDLATNGPGRVYVLCMANFGRGHSDKTLLVSGDGGKTFRYDAIPGGLGLAGQLSVGPDGAVMLSTLTASLVYNRPTLSKSWRIDQEWLENSEHIHDLVQQNGTTAWVVERDAAYTQNTQLWVSHDAGASWQQTTLVPA</sequence>
<keyword evidence="3" id="KW-1185">Reference proteome</keyword>
<dbReference type="SUPFAM" id="SSF50939">
    <property type="entry name" value="Sialidases"/>
    <property type="match status" value="1"/>
</dbReference>
<keyword evidence="1" id="KW-0732">Signal</keyword>
<dbReference type="InterPro" id="IPR036278">
    <property type="entry name" value="Sialidase_sf"/>
</dbReference>
<proteinExistence type="predicted"/>
<dbReference type="AlphaFoldDB" id="A0A4V2FY50"/>
<evidence type="ECO:0000313" key="2">
    <source>
        <dbReference type="EMBL" id="RZU16166.1"/>
    </source>
</evidence>
<organism evidence="2 3">
    <name type="scientific">Kribbella rubisoli</name>
    <dbReference type="NCBI Taxonomy" id="3075929"/>
    <lineage>
        <taxon>Bacteria</taxon>
        <taxon>Bacillati</taxon>
        <taxon>Actinomycetota</taxon>
        <taxon>Actinomycetes</taxon>
        <taxon>Propionibacteriales</taxon>
        <taxon>Kribbellaceae</taxon>
        <taxon>Kribbella</taxon>
    </lineage>
</organism>
<dbReference type="RefSeq" id="WP_130445099.1">
    <property type="nucleotide sequence ID" value="NZ_SHKR01000012.1"/>
</dbReference>
<dbReference type="OrthoDB" id="3805100at2"/>
<dbReference type="Gene3D" id="2.130.10.10">
    <property type="entry name" value="YVTN repeat-like/Quinoprotein amine dehydrogenase"/>
    <property type="match status" value="1"/>
</dbReference>
<dbReference type="EMBL" id="SHKR01000012">
    <property type="protein sequence ID" value="RZU16166.1"/>
    <property type="molecule type" value="Genomic_DNA"/>
</dbReference>